<dbReference type="InterPro" id="IPR050223">
    <property type="entry name" value="D-isomer_2-hydroxyacid_DH"/>
</dbReference>
<dbReference type="InterPro" id="IPR006140">
    <property type="entry name" value="D-isomer_DH_NAD-bd"/>
</dbReference>
<organism evidence="7 8">
    <name type="scientific">Secundilactobacillus silagincola</name>
    <dbReference type="NCBI Taxonomy" id="1714681"/>
    <lineage>
        <taxon>Bacteria</taxon>
        <taxon>Bacillati</taxon>
        <taxon>Bacillota</taxon>
        <taxon>Bacilli</taxon>
        <taxon>Lactobacillales</taxon>
        <taxon>Lactobacillaceae</taxon>
        <taxon>Secundilactobacillus</taxon>
    </lineage>
</organism>
<evidence type="ECO:0000313" key="7">
    <source>
        <dbReference type="EMBL" id="GAT18238.1"/>
    </source>
</evidence>
<dbReference type="InterPro" id="IPR029752">
    <property type="entry name" value="D-isomer_DH_CS1"/>
</dbReference>
<dbReference type="PANTHER" id="PTHR10996">
    <property type="entry name" value="2-HYDROXYACID DEHYDROGENASE-RELATED"/>
    <property type="match status" value="1"/>
</dbReference>
<dbReference type="RefSeq" id="WP_098823760.1">
    <property type="nucleotide sequence ID" value="NZ_BCMJ01000002.1"/>
</dbReference>
<evidence type="ECO:0000259" key="5">
    <source>
        <dbReference type="Pfam" id="PF00389"/>
    </source>
</evidence>
<accession>A0A1Z5H4M1</accession>
<dbReference type="GO" id="GO:0005829">
    <property type="term" value="C:cytosol"/>
    <property type="evidence" value="ECO:0007669"/>
    <property type="project" value="TreeGrafter"/>
</dbReference>
<keyword evidence="3" id="KW-0520">NAD</keyword>
<feature type="domain" description="D-isomer specific 2-hydroxyacid dehydrogenase NAD-binding" evidence="6">
    <location>
        <begin position="108"/>
        <end position="277"/>
    </location>
</feature>
<dbReference type="AlphaFoldDB" id="A0A1Z5H4M1"/>
<comment type="caution">
    <text evidence="7">The sequence shown here is derived from an EMBL/GenBank/DDBJ whole genome shotgun (WGS) entry which is preliminary data.</text>
</comment>
<dbReference type="Proteomes" id="UP000223370">
    <property type="component" value="Unassembled WGS sequence"/>
</dbReference>
<dbReference type="Gene3D" id="3.40.50.720">
    <property type="entry name" value="NAD(P)-binding Rossmann-like Domain"/>
    <property type="match status" value="2"/>
</dbReference>
<dbReference type="GO" id="GO:0051287">
    <property type="term" value="F:NAD binding"/>
    <property type="evidence" value="ECO:0007669"/>
    <property type="project" value="InterPro"/>
</dbReference>
<comment type="similarity">
    <text evidence="1 4">Belongs to the D-isomer specific 2-hydroxyacid dehydrogenase family.</text>
</comment>
<dbReference type="Pfam" id="PF00389">
    <property type="entry name" value="2-Hacid_dh"/>
    <property type="match status" value="1"/>
</dbReference>
<proteinExistence type="inferred from homology"/>
<sequence>MQKVIIPEIADKQTDHYLSKKGYEVLTVTSPDAATILATAPDVAGIMMFVSPFPNDLYDKLPNLKVLARYGVGYDSIDAEYAATKGVWVTNTPGANAISVAENAVTDIMLLSKRSYEMSTLMHQGKIRTAKQLFGHELLGSTVGIVGYGHIGQAVAKMLSGFGVKTLIYNRTKRPTEYGEYVDLETLLKQSDYVTLHIAATKQTEHLIGEKELAMMKTSASLVNLARGSVVDEQALITALNTHQIASAALDVFDEEPLPADSPFYKMDNVFLTPHTASNTVEAGQNMAFGAAKMIDAALSGQKPEWAVNDPQL</sequence>
<dbReference type="PROSITE" id="PS00065">
    <property type="entry name" value="D_2_HYDROXYACID_DH_1"/>
    <property type="match status" value="1"/>
</dbReference>
<dbReference type="CDD" id="cd12172">
    <property type="entry name" value="PGDH_like_2"/>
    <property type="match status" value="1"/>
</dbReference>
<evidence type="ECO:0000256" key="4">
    <source>
        <dbReference type="RuleBase" id="RU003719"/>
    </source>
</evidence>
<dbReference type="SUPFAM" id="SSF52283">
    <property type="entry name" value="Formate/glycerate dehydrogenase catalytic domain-like"/>
    <property type="match status" value="1"/>
</dbReference>
<dbReference type="OrthoDB" id="9805416at2"/>
<dbReference type="Pfam" id="PF02826">
    <property type="entry name" value="2-Hacid_dh_C"/>
    <property type="match status" value="1"/>
</dbReference>
<dbReference type="SUPFAM" id="SSF51735">
    <property type="entry name" value="NAD(P)-binding Rossmann-fold domains"/>
    <property type="match status" value="1"/>
</dbReference>
<keyword evidence="2 4" id="KW-0560">Oxidoreductase</keyword>
<dbReference type="PANTHER" id="PTHR10996:SF178">
    <property type="entry name" value="2-HYDROXYACID DEHYDROGENASE YGL185C-RELATED"/>
    <property type="match status" value="1"/>
</dbReference>
<evidence type="ECO:0000256" key="3">
    <source>
        <dbReference type="ARBA" id="ARBA00023027"/>
    </source>
</evidence>
<evidence type="ECO:0000259" key="6">
    <source>
        <dbReference type="Pfam" id="PF02826"/>
    </source>
</evidence>
<evidence type="ECO:0000256" key="2">
    <source>
        <dbReference type="ARBA" id="ARBA00023002"/>
    </source>
</evidence>
<dbReference type="EMBL" id="BCMJ01000002">
    <property type="protein sequence ID" value="GAT18238.1"/>
    <property type="molecule type" value="Genomic_DNA"/>
</dbReference>
<evidence type="ECO:0000256" key="1">
    <source>
        <dbReference type="ARBA" id="ARBA00005854"/>
    </source>
</evidence>
<protein>
    <submittedName>
        <fullName evidence="7">D-3-phosphoglycerate dehydrogenase</fullName>
    </submittedName>
</protein>
<evidence type="ECO:0000313" key="8">
    <source>
        <dbReference type="Proteomes" id="UP000223370"/>
    </source>
</evidence>
<gene>
    <name evidence="7" type="ORF">IWT5_00511</name>
</gene>
<dbReference type="FunFam" id="3.40.50.720:FF:000203">
    <property type="entry name" value="D-3-phosphoglycerate dehydrogenase (SerA)"/>
    <property type="match status" value="1"/>
</dbReference>
<dbReference type="GO" id="GO:0030267">
    <property type="term" value="F:glyoxylate reductase (NADPH) activity"/>
    <property type="evidence" value="ECO:0007669"/>
    <property type="project" value="TreeGrafter"/>
</dbReference>
<feature type="domain" description="D-isomer specific 2-hydroxyacid dehydrogenase catalytic" evidence="5">
    <location>
        <begin position="11"/>
        <end position="309"/>
    </location>
</feature>
<keyword evidence="8" id="KW-1185">Reference proteome</keyword>
<dbReference type="InterPro" id="IPR006139">
    <property type="entry name" value="D-isomer_2_OHA_DH_cat_dom"/>
</dbReference>
<dbReference type="GO" id="GO:0016618">
    <property type="term" value="F:hydroxypyruvate reductase [NAD(P)H] activity"/>
    <property type="evidence" value="ECO:0007669"/>
    <property type="project" value="TreeGrafter"/>
</dbReference>
<name>A0A1Z5H4M1_9LACO</name>
<reference evidence="7 8" key="1">
    <citation type="submission" date="2015-11" db="EMBL/GenBank/DDBJ databases">
        <title>Draft genome sequences of new species of the genus Lactobacillus isolated from orchardgrass silage.</title>
        <authorList>
            <person name="Tohno M."/>
            <person name="Tanizawa Y."/>
            <person name="Arita M."/>
        </authorList>
    </citation>
    <scope>NUCLEOTIDE SEQUENCE [LARGE SCALE GENOMIC DNA]</scope>
    <source>
        <strain evidence="7 8">IWT5</strain>
    </source>
</reference>
<dbReference type="InterPro" id="IPR036291">
    <property type="entry name" value="NAD(P)-bd_dom_sf"/>
</dbReference>